<name>A0A285I567_9FIRM</name>
<dbReference type="EMBL" id="OBDZ01000031">
    <property type="protein sequence ID" value="SNY43108.1"/>
    <property type="molecule type" value="Genomic_DNA"/>
</dbReference>
<evidence type="ECO:0000313" key="2">
    <source>
        <dbReference type="Proteomes" id="UP000219573"/>
    </source>
</evidence>
<dbReference type="RefSeq" id="WP_172431984.1">
    <property type="nucleotide sequence ID" value="NZ_OBDZ01000031.1"/>
</dbReference>
<reference evidence="2" key="1">
    <citation type="submission" date="2017-09" db="EMBL/GenBank/DDBJ databases">
        <authorList>
            <person name="Varghese N."/>
            <person name="Submissions S."/>
        </authorList>
    </citation>
    <scope>NUCLEOTIDE SEQUENCE [LARGE SCALE GENOMIC DNA]</scope>
    <source>
        <strain evidence="2">MSL47</strain>
    </source>
</reference>
<protein>
    <submittedName>
        <fullName evidence="1">Uncharacterized protein</fullName>
    </submittedName>
</protein>
<evidence type="ECO:0000313" key="1">
    <source>
        <dbReference type="EMBL" id="SNY43108.1"/>
    </source>
</evidence>
<sequence>MKCNTDKKIRVCSECGYEVKDKSVIRCPRCFKILLKKCSECDGCGI</sequence>
<dbReference type="Proteomes" id="UP000219573">
    <property type="component" value="Unassembled WGS sequence"/>
</dbReference>
<gene>
    <name evidence="1" type="ORF">SAMN06265827_13115</name>
</gene>
<dbReference type="AlphaFoldDB" id="A0A285I567"/>
<proteinExistence type="predicted"/>
<keyword evidence="2" id="KW-1185">Reference proteome</keyword>
<organism evidence="1 2">
    <name type="scientific">Orenia metallireducens</name>
    <dbReference type="NCBI Taxonomy" id="1413210"/>
    <lineage>
        <taxon>Bacteria</taxon>
        <taxon>Bacillati</taxon>
        <taxon>Bacillota</taxon>
        <taxon>Clostridia</taxon>
        <taxon>Halanaerobiales</taxon>
        <taxon>Halobacteroidaceae</taxon>
        <taxon>Orenia</taxon>
    </lineage>
</organism>
<accession>A0A285I567</accession>